<dbReference type="PROSITE" id="PS51019">
    <property type="entry name" value="REELIN"/>
    <property type="match status" value="1"/>
</dbReference>
<reference evidence="2" key="1">
    <citation type="submission" date="2023-01" db="EMBL/GenBank/DDBJ databases">
        <title>Genome assembly of the deep-sea coral Lophelia pertusa.</title>
        <authorList>
            <person name="Herrera S."/>
            <person name="Cordes E."/>
        </authorList>
    </citation>
    <scope>NUCLEOTIDE SEQUENCE</scope>
    <source>
        <strain evidence="2">USNM1676648</strain>
        <tissue evidence="2">Polyp</tissue>
    </source>
</reference>
<keyword evidence="3" id="KW-1185">Reference proteome</keyword>
<comment type="caution">
    <text evidence="2">The sequence shown here is derived from an EMBL/GenBank/DDBJ whole genome shotgun (WGS) entry which is preliminary data.</text>
</comment>
<proteinExistence type="predicted"/>
<dbReference type="InterPro" id="IPR002861">
    <property type="entry name" value="Reeler_dom"/>
</dbReference>
<dbReference type="Proteomes" id="UP001163046">
    <property type="component" value="Unassembled WGS sequence"/>
</dbReference>
<evidence type="ECO:0000313" key="3">
    <source>
        <dbReference type="Proteomes" id="UP001163046"/>
    </source>
</evidence>
<gene>
    <name evidence="2" type="ORF">OS493_023064</name>
</gene>
<dbReference type="OrthoDB" id="5947053at2759"/>
<organism evidence="2 3">
    <name type="scientific">Desmophyllum pertusum</name>
    <dbReference type="NCBI Taxonomy" id="174260"/>
    <lineage>
        <taxon>Eukaryota</taxon>
        <taxon>Metazoa</taxon>
        <taxon>Cnidaria</taxon>
        <taxon>Anthozoa</taxon>
        <taxon>Hexacorallia</taxon>
        <taxon>Scleractinia</taxon>
        <taxon>Caryophylliina</taxon>
        <taxon>Caryophylliidae</taxon>
        <taxon>Desmophyllum</taxon>
    </lineage>
</organism>
<dbReference type="Pfam" id="PF02014">
    <property type="entry name" value="Reeler"/>
    <property type="match status" value="1"/>
</dbReference>
<protein>
    <recommendedName>
        <fullName evidence="1">Reelin domain-containing protein</fullName>
    </recommendedName>
</protein>
<accession>A0A9X0CSD8</accession>
<feature type="domain" description="Reelin" evidence="1">
    <location>
        <begin position="1"/>
        <end position="134"/>
    </location>
</feature>
<evidence type="ECO:0000313" key="2">
    <source>
        <dbReference type="EMBL" id="KAJ7371729.1"/>
    </source>
</evidence>
<dbReference type="InterPro" id="IPR042307">
    <property type="entry name" value="Reeler_sf"/>
</dbReference>
<evidence type="ECO:0000259" key="1">
    <source>
        <dbReference type="PROSITE" id="PS51019"/>
    </source>
</evidence>
<dbReference type="Gene3D" id="2.60.40.4060">
    <property type="entry name" value="Reeler domain"/>
    <property type="match status" value="1"/>
</dbReference>
<name>A0A9X0CSD8_9CNID</name>
<dbReference type="AlphaFoldDB" id="A0A9X0CSD8"/>
<dbReference type="EMBL" id="MU826842">
    <property type="protein sequence ID" value="KAJ7371729.1"/>
    <property type="molecule type" value="Genomic_DNA"/>
</dbReference>
<sequence length="173" mass="18890">MDYVYPSQPGVSLNGTRSGNATEKFIGFMISVYNEFHDEESGEFVKPLPAGVSMKECHFNSTSQMIEFVENSTNSNQWNSLQIKWKSPKKYPAGKITISASVVKEDGVYWDGITLSLNYVCAVPGCNIPGGCDHGLAKTKFGCETCECAGAASLTVRFTSLLLIAFTLFCNLI</sequence>